<dbReference type="AlphaFoldDB" id="A0A9X1DBZ2"/>
<dbReference type="InterPro" id="IPR050744">
    <property type="entry name" value="AI-2_Isomerase_LsrG"/>
</dbReference>
<accession>A0A9X1DBZ2</accession>
<keyword evidence="2" id="KW-0560">Oxidoreductase</keyword>
<dbReference type="PANTHER" id="PTHR33336">
    <property type="entry name" value="QUINOL MONOOXYGENASE YGIN-RELATED"/>
    <property type="match status" value="1"/>
</dbReference>
<dbReference type="PROSITE" id="PS51725">
    <property type="entry name" value="ABM"/>
    <property type="match status" value="1"/>
</dbReference>
<dbReference type="InterPro" id="IPR011008">
    <property type="entry name" value="Dimeric_a/b-barrel"/>
</dbReference>
<protein>
    <submittedName>
        <fullName evidence="2">Antibiotic biosynthesis monooxygenase</fullName>
    </submittedName>
</protein>
<dbReference type="EMBL" id="JAHGAW010000005">
    <property type="protein sequence ID" value="MBT2187104.1"/>
    <property type="molecule type" value="Genomic_DNA"/>
</dbReference>
<dbReference type="Gene3D" id="3.30.70.100">
    <property type="match status" value="1"/>
</dbReference>
<feature type="domain" description="ABM" evidence="1">
    <location>
        <begin position="2"/>
        <end position="92"/>
    </location>
</feature>
<evidence type="ECO:0000313" key="3">
    <source>
        <dbReference type="Proteomes" id="UP001138757"/>
    </source>
</evidence>
<dbReference type="PANTHER" id="PTHR33336:SF15">
    <property type="entry name" value="ABM DOMAIN-CONTAINING PROTEIN"/>
    <property type="match status" value="1"/>
</dbReference>
<evidence type="ECO:0000313" key="2">
    <source>
        <dbReference type="EMBL" id="MBT2187104.1"/>
    </source>
</evidence>
<dbReference type="Pfam" id="PF03992">
    <property type="entry name" value="ABM"/>
    <property type="match status" value="1"/>
</dbReference>
<dbReference type="SUPFAM" id="SSF54909">
    <property type="entry name" value="Dimeric alpha+beta barrel"/>
    <property type="match status" value="1"/>
</dbReference>
<proteinExistence type="predicted"/>
<comment type="caution">
    <text evidence="2">The sequence shown here is derived from an EMBL/GenBank/DDBJ whole genome shotgun (WGS) entry which is preliminary data.</text>
</comment>
<name>A0A9X1DBZ2_9SPHN</name>
<reference evidence="2" key="1">
    <citation type="submission" date="2021-05" db="EMBL/GenBank/DDBJ databases">
        <title>Genome of Sphingobium sp. strain.</title>
        <authorList>
            <person name="Fan R."/>
        </authorList>
    </citation>
    <scope>NUCLEOTIDE SEQUENCE</scope>
    <source>
        <strain evidence="2">H33</strain>
    </source>
</reference>
<keyword evidence="2" id="KW-0503">Monooxygenase</keyword>
<dbReference type="RefSeq" id="WP_214622852.1">
    <property type="nucleotide sequence ID" value="NZ_JAHGAW010000005.1"/>
</dbReference>
<sequence>MLVLAGSIRVPVDKLEAARPVIGRMIAASRAEEGCLAYHFAEDLLEPGLIRIFEAFRDQAAQEAHAASQHMKDWRATWPDLGINDRQIMHYVVSGSHES</sequence>
<dbReference type="InterPro" id="IPR007138">
    <property type="entry name" value="ABM_dom"/>
</dbReference>
<organism evidence="2 3">
    <name type="scientific">Sphingobium nicotianae</name>
    <dbReference type="NCBI Taxonomy" id="2782607"/>
    <lineage>
        <taxon>Bacteria</taxon>
        <taxon>Pseudomonadati</taxon>
        <taxon>Pseudomonadota</taxon>
        <taxon>Alphaproteobacteria</taxon>
        <taxon>Sphingomonadales</taxon>
        <taxon>Sphingomonadaceae</taxon>
        <taxon>Sphingobium</taxon>
    </lineage>
</organism>
<gene>
    <name evidence="2" type="ORF">KK488_09120</name>
</gene>
<keyword evidence="3" id="KW-1185">Reference proteome</keyword>
<dbReference type="Proteomes" id="UP001138757">
    <property type="component" value="Unassembled WGS sequence"/>
</dbReference>
<evidence type="ECO:0000259" key="1">
    <source>
        <dbReference type="PROSITE" id="PS51725"/>
    </source>
</evidence>
<dbReference type="GO" id="GO:0004497">
    <property type="term" value="F:monooxygenase activity"/>
    <property type="evidence" value="ECO:0007669"/>
    <property type="project" value="UniProtKB-KW"/>
</dbReference>